<name>A0A382VUK3_9ZZZZ</name>
<sequence length="84" mass="9001">QALIPFVMGYCAYVDPDGKLVGIVTALLGIGQALGPPVAGYVLSFGFVALGIVFGILCFVSSFMFWAALNRSEPHRNVRSDSYQ</sequence>
<dbReference type="AlphaFoldDB" id="A0A382VUK3"/>
<dbReference type="Gene3D" id="1.20.1250.20">
    <property type="entry name" value="MFS general substrate transporter like domains"/>
    <property type="match status" value="1"/>
</dbReference>
<organism evidence="2">
    <name type="scientific">marine metagenome</name>
    <dbReference type="NCBI Taxonomy" id="408172"/>
    <lineage>
        <taxon>unclassified sequences</taxon>
        <taxon>metagenomes</taxon>
        <taxon>ecological metagenomes</taxon>
    </lineage>
</organism>
<dbReference type="InterPro" id="IPR011701">
    <property type="entry name" value="MFS"/>
</dbReference>
<protein>
    <recommendedName>
        <fullName evidence="3">Major facilitator superfamily (MFS) profile domain-containing protein</fullName>
    </recommendedName>
</protein>
<dbReference type="GO" id="GO:0022857">
    <property type="term" value="F:transmembrane transporter activity"/>
    <property type="evidence" value="ECO:0007669"/>
    <property type="project" value="InterPro"/>
</dbReference>
<feature type="transmembrane region" description="Helical" evidence="1">
    <location>
        <begin position="41"/>
        <end position="69"/>
    </location>
</feature>
<dbReference type="EMBL" id="UINC01154320">
    <property type="protein sequence ID" value="SVD49538.1"/>
    <property type="molecule type" value="Genomic_DNA"/>
</dbReference>
<keyword evidence="1" id="KW-0472">Membrane</keyword>
<keyword evidence="1" id="KW-1133">Transmembrane helix</keyword>
<dbReference type="Pfam" id="PF07690">
    <property type="entry name" value="MFS_1"/>
    <property type="match status" value="1"/>
</dbReference>
<proteinExistence type="predicted"/>
<reference evidence="2" key="1">
    <citation type="submission" date="2018-05" db="EMBL/GenBank/DDBJ databases">
        <authorList>
            <person name="Lanie J.A."/>
            <person name="Ng W.-L."/>
            <person name="Kazmierczak K.M."/>
            <person name="Andrzejewski T.M."/>
            <person name="Davidsen T.M."/>
            <person name="Wayne K.J."/>
            <person name="Tettelin H."/>
            <person name="Glass J.I."/>
            <person name="Rusch D."/>
            <person name="Podicherti R."/>
            <person name="Tsui H.-C.T."/>
            <person name="Winkler M.E."/>
        </authorList>
    </citation>
    <scope>NUCLEOTIDE SEQUENCE</scope>
</reference>
<dbReference type="SUPFAM" id="SSF103473">
    <property type="entry name" value="MFS general substrate transporter"/>
    <property type="match status" value="1"/>
</dbReference>
<feature type="non-terminal residue" evidence="2">
    <location>
        <position position="1"/>
    </location>
</feature>
<accession>A0A382VUK3</accession>
<keyword evidence="1" id="KW-0812">Transmembrane</keyword>
<evidence type="ECO:0000256" key="1">
    <source>
        <dbReference type="SAM" id="Phobius"/>
    </source>
</evidence>
<evidence type="ECO:0000313" key="2">
    <source>
        <dbReference type="EMBL" id="SVD49538.1"/>
    </source>
</evidence>
<evidence type="ECO:0008006" key="3">
    <source>
        <dbReference type="Google" id="ProtNLM"/>
    </source>
</evidence>
<dbReference type="InterPro" id="IPR036259">
    <property type="entry name" value="MFS_trans_sf"/>
</dbReference>
<gene>
    <name evidence="2" type="ORF">METZ01_LOCUS402392</name>
</gene>